<evidence type="ECO:0000313" key="2">
    <source>
        <dbReference type="Proteomes" id="UP000235371"/>
    </source>
</evidence>
<keyword evidence="2" id="KW-1185">Reference proteome</keyword>
<sequence length="213" mass="24051">MDVTQSSTPPVPHSCEFCSRLVLATGDEHWWEKQLEPVSEDSEGEKALSKRVRDWICEQLEIGSRKWAGDAGTDHAAHAKYDTSKAADGFDVSDRPGQEFPRLEVLRSLSGIYILDCTLSEARLNSSKECLFCSYFLKDWRHHEEESTSPDGFIVATGNRSGLDEKCELRPGILERGILGLEFTKDDPSRHHFFFKFKPKSHRGFLKLFAAAG</sequence>
<dbReference type="Proteomes" id="UP000235371">
    <property type="component" value="Unassembled WGS sequence"/>
</dbReference>
<accession>A0A2J6SS03</accession>
<proteinExistence type="predicted"/>
<dbReference type="EMBL" id="KZ613872">
    <property type="protein sequence ID" value="PMD53561.1"/>
    <property type="molecule type" value="Genomic_DNA"/>
</dbReference>
<gene>
    <name evidence="1" type="ORF">K444DRAFT_149971</name>
</gene>
<organism evidence="1 2">
    <name type="scientific">Hyaloscypha bicolor E</name>
    <dbReference type="NCBI Taxonomy" id="1095630"/>
    <lineage>
        <taxon>Eukaryota</taxon>
        <taxon>Fungi</taxon>
        <taxon>Dikarya</taxon>
        <taxon>Ascomycota</taxon>
        <taxon>Pezizomycotina</taxon>
        <taxon>Leotiomycetes</taxon>
        <taxon>Helotiales</taxon>
        <taxon>Hyaloscyphaceae</taxon>
        <taxon>Hyaloscypha</taxon>
        <taxon>Hyaloscypha bicolor</taxon>
    </lineage>
</organism>
<dbReference type="InParanoid" id="A0A2J6SS03"/>
<reference evidence="1 2" key="1">
    <citation type="submission" date="2016-04" db="EMBL/GenBank/DDBJ databases">
        <title>A degradative enzymes factory behind the ericoid mycorrhizal symbiosis.</title>
        <authorList>
            <consortium name="DOE Joint Genome Institute"/>
            <person name="Martino E."/>
            <person name="Morin E."/>
            <person name="Grelet G."/>
            <person name="Kuo A."/>
            <person name="Kohler A."/>
            <person name="Daghino S."/>
            <person name="Barry K."/>
            <person name="Choi C."/>
            <person name="Cichocki N."/>
            <person name="Clum A."/>
            <person name="Copeland A."/>
            <person name="Hainaut M."/>
            <person name="Haridas S."/>
            <person name="Labutti K."/>
            <person name="Lindquist E."/>
            <person name="Lipzen A."/>
            <person name="Khouja H.-R."/>
            <person name="Murat C."/>
            <person name="Ohm R."/>
            <person name="Olson A."/>
            <person name="Spatafora J."/>
            <person name="Veneault-Fourrey C."/>
            <person name="Henrissat B."/>
            <person name="Grigoriev I."/>
            <person name="Martin F."/>
            <person name="Perotto S."/>
        </authorList>
    </citation>
    <scope>NUCLEOTIDE SEQUENCE [LARGE SCALE GENOMIC DNA]</scope>
    <source>
        <strain evidence="1 2">E</strain>
    </source>
</reference>
<name>A0A2J6SS03_9HELO</name>
<dbReference type="AlphaFoldDB" id="A0A2J6SS03"/>
<dbReference type="RefSeq" id="XP_024730465.1">
    <property type="nucleotide sequence ID" value="XM_024870597.1"/>
</dbReference>
<dbReference type="GeneID" id="36578679"/>
<evidence type="ECO:0000313" key="1">
    <source>
        <dbReference type="EMBL" id="PMD53561.1"/>
    </source>
</evidence>
<protein>
    <submittedName>
        <fullName evidence="1">Uncharacterized protein</fullName>
    </submittedName>
</protein>